<dbReference type="EMBL" id="JAKKPZ010000019">
    <property type="protein sequence ID" value="KAI1712244.1"/>
    <property type="molecule type" value="Genomic_DNA"/>
</dbReference>
<evidence type="ECO:0000313" key="2">
    <source>
        <dbReference type="EMBL" id="KAI1712244.1"/>
    </source>
</evidence>
<dbReference type="InterPro" id="IPR036719">
    <property type="entry name" value="Neuro-gated_channel_TM_sf"/>
</dbReference>
<feature type="transmembrane region" description="Helical" evidence="1">
    <location>
        <begin position="122"/>
        <end position="142"/>
    </location>
</feature>
<accession>A0AAD4QZV8</accession>
<dbReference type="GO" id="GO:0016020">
    <property type="term" value="C:membrane"/>
    <property type="evidence" value="ECO:0007669"/>
    <property type="project" value="InterPro"/>
</dbReference>
<proteinExistence type="predicted"/>
<keyword evidence="1" id="KW-0812">Transmembrane</keyword>
<evidence type="ECO:0000313" key="3">
    <source>
        <dbReference type="Proteomes" id="UP001201812"/>
    </source>
</evidence>
<comment type="caution">
    <text evidence="2">The sequence shown here is derived from an EMBL/GenBank/DDBJ whole genome shotgun (WGS) entry which is preliminary data.</text>
</comment>
<organism evidence="2 3">
    <name type="scientific">Ditylenchus destructor</name>
    <dbReference type="NCBI Taxonomy" id="166010"/>
    <lineage>
        <taxon>Eukaryota</taxon>
        <taxon>Metazoa</taxon>
        <taxon>Ecdysozoa</taxon>
        <taxon>Nematoda</taxon>
        <taxon>Chromadorea</taxon>
        <taxon>Rhabditida</taxon>
        <taxon>Tylenchina</taxon>
        <taxon>Tylenchomorpha</taxon>
        <taxon>Sphaerularioidea</taxon>
        <taxon>Anguinidae</taxon>
        <taxon>Anguininae</taxon>
        <taxon>Ditylenchus</taxon>
    </lineage>
</organism>
<name>A0AAD4QZV8_9BILA</name>
<dbReference type="GO" id="GO:0006811">
    <property type="term" value="P:monoatomic ion transport"/>
    <property type="evidence" value="ECO:0007669"/>
    <property type="project" value="InterPro"/>
</dbReference>
<dbReference type="Proteomes" id="UP001201812">
    <property type="component" value="Unassembled WGS sequence"/>
</dbReference>
<reference evidence="2" key="1">
    <citation type="submission" date="2022-01" db="EMBL/GenBank/DDBJ databases">
        <title>Genome Sequence Resource for Two Populations of Ditylenchus destructor, the Migratory Endoparasitic Phytonematode.</title>
        <authorList>
            <person name="Zhang H."/>
            <person name="Lin R."/>
            <person name="Xie B."/>
        </authorList>
    </citation>
    <scope>NUCLEOTIDE SEQUENCE</scope>
    <source>
        <strain evidence="2">BazhouSP</strain>
    </source>
</reference>
<dbReference type="InterPro" id="IPR038050">
    <property type="entry name" value="Neuro_actylchol_rec"/>
</dbReference>
<dbReference type="AlphaFoldDB" id="A0AAD4QZV8"/>
<feature type="transmembrane region" description="Helical" evidence="1">
    <location>
        <begin position="54"/>
        <end position="75"/>
    </location>
</feature>
<keyword evidence="1" id="KW-0472">Membrane</keyword>
<dbReference type="Gene3D" id="1.20.58.390">
    <property type="entry name" value="Neurotransmitter-gated ion-channel transmembrane domain"/>
    <property type="match status" value="1"/>
</dbReference>
<keyword evidence="1" id="KW-1133">Transmembrane helix</keyword>
<protein>
    <submittedName>
        <fullName evidence="2">CBR-LGC-26 protein</fullName>
    </submittedName>
</protein>
<feature type="transmembrane region" description="Helical" evidence="1">
    <location>
        <begin position="321"/>
        <end position="342"/>
    </location>
</feature>
<gene>
    <name evidence="2" type="ORF">DdX_09796</name>
</gene>
<keyword evidence="3" id="KW-1185">Reference proteome</keyword>
<dbReference type="SUPFAM" id="SSF90112">
    <property type="entry name" value="Neurotransmitter-gated ion-channel transmembrane pore"/>
    <property type="match status" value="1"/>
</dbReference>
<evidence type="ECO:0000256" key="1">
    <source>
        <dbReference type="SAM" id="Phobius"/>
    </source>
</evidence>
<sequence length="343" mass="38817">MSGAKKKRWELLDSWQKHCYWGPNGCTDDMPIGPLDNYWSLLEFGVRIRRHAPYYGLSMVVPTIITGLITLLVFWVEDLPLAISLSVFNVILQCFSGWALVQQLPPGNGQVPKIAKLYAWNVLMTAATYIIHTVLYYLLYLLPEDADFPLRAKLKELTTYLRSIRFFQVQGLSFDPQAFIFDNNDQSKQLATTGGSGSADNAEAEMEPIMVLSERNERENQVLAANQNEIISLSNREDNPPHTPPHETIVELDLGNHPTTSASSLNLEDYTAQNDTKSLINVTKQSTPAPISNDIKVNESEFRIMLAKIGKSGKMAEEFYILRRLIFAIFLCMFLIMSLMLLF</sequence>